<evidence type="ECO:0000256" key="3">
    <source>
        <dbReference type="ARBA" id="ARBA00023004"/>
    </source>
</evidence>
<reference evidence="5" key="1">
    <citation type="submission" date="2020-03" db="EMBL/GenBank/DDBJ databases">
        <title>A high-quality chromosome-level genome assembly of a woody plant with both climbing and erect habits, Rhamnella rubrinervis.</title>
        <authorList>
            <person name="Lu Z."/>
            <person name="Yang Y."/>
            <person name="Zhu X."/>
            <person name="Sun Y."/>
        </authorList>
    </citation>
    <scope>NUCLEOTIDE SEQUENCE</scope>
    <source>
        <strain evidence="5">BYM</strain>
        <tissue evidence="5">Leaf</tissue>
    </source>
</reference>
<keyword evidence="4" id="KW-0349">Heme</keyword>
<feature type="binding site" description="axial binding residue" evidence="4">
    <location>
        <position position="399"/>
    </location>
    <ligand>
        <name>heme</name>
        <dbReference type="ChEBI" id="CHEBI:30413"/>
    </ligand>
    <ligandPart>
        <name>Fe</name>
        <dbReference type="ChEBI" id="CHEBI:18248"/>
    </ligandPart>
</feature>
<evidence type="ECO:0008006" key="7">
    <source>
        <dbReference type="Google" id="ProtNLM"/>
    </source>
</evidence>
<evidence type="ECO:0000313" key="6">
    <source>
        <dbReference type="Proteomes" id="UP000796880"/>
    </source>
</evidence>
<proteinExistence type="inferred from homology"/>
<dbReference type="Gene3D" id="1.10.630.10">
    <property type="entry name" value="Cytochrome P450"/>
    <property type="match status" value="5"/>
</dbReference>
<dbReference type="EMBL" id="VOIH02000009">
    <property type="protein sequence ID" value="KAF3436745.1"/>
    <property type="molecule type" value="Genomic_DNA"/>
</dbReference>
<protein>
    <recommendedName>
        <fullName evidence="7">Cytochrome P450</fullName>
    </recommendedName>
</protein>
<evidence type="ECO:0000256" key="1">
    <source>
        <dbReference type="ARBA" id="ARBA00010617"/>
    </source>
</evidence>
<dbReference type="OrthoDB" id="6764281at2759"/>
<dbReference type="InterPro" id="IPR002401">
    <property type="entry name" value="Cyt_P450_E_grp-I"/>
</dbReference>
<dbReference type="PANTHER" id="PTHR47955:SF15">
    <property type="entry name" value="CYTOCHROME P450 71A2-LIKE"/>
    <property type="match status" value="1"/>
</dbReference>
<sequence length="421" mass="48349">MQRTSRWYEMRGLSVSIIVDMLLAGTRTSSIGLEWLMAELIKHPKVMKKAQEKKQLRALNLEANHIPANAKVFINAWVIQRDASLWEIPEEFIPERFENSSVGFKGQDFQWFRKGVGMIEMYGLAAYKKVRLRLVPIPYSPYLSMAMWYYFNTPRNGSSGVKLNLPPSPPRLPLIGNLHQLGSLPQLSLRALAHKCGPDLMLLYLGQVPALVVSSAEMVREMVKKHDIVISNRPRNVASSALLYDGNYVDFCNLRWKEQNGRADWGDDGRLKATSRKMDEFLDQAIKEHKTNLVEKKDFVDIILRVQNQKDEMLGPGFAQQNMFVAGTDTTSIVMEWLMAELVRNPEVMKNAQEEAIQRDPTLLDRPEEFIPERFENSDIDFKGQDFQFSQFGTDRRGCPGMTFGITVNEYVIANLLYWFD</sequence>
<dbReference type="AlphaFoldDB" id="A0A8K0DT27"/>
<accession>A0A8K0DT27</accession>
<comment type="similarity">
    <text evidence="1">Belongs to the cytochrome P450 family.</text>
</comment>
<name>A0A8K0DT27_9ROSA</name>
<dbReference type="Proteomes" id="UP000796880">
    <property type="component" value="Unassembled WGS sequence"/>
</dbReference>
<dbReference type="SUPFAM" id="SSF48264">
    <property type="entry name" value="Cytochrome P450"/>
    <property type="match status" value="2"/>
</dbReference>
<dbReference type="GO" id="GO:0016705">
    <property type="term" value="F:oxidoreductase activity, acting on paired donors, with incorporation or reduction of molecular oxygen"/>
    <property type="evidence" value="ECO:0007669"/>
    <property type="project" value="InterPro"/>
</dbReference>
<dbReference type="GO" id="GO:0020037">
    <property type="term" value="F:heme binding"/>
    <property type="evidence" value="ECO:0007669"/>
    <property type="project" value="InterPro"/>
</dbReference>
<dbReference type="GO" id="GO:0005506">
    <property type="term" value="F:iron ion binding"/>
    <property type="evidence" value="ECO:0007669"/>
    <property type="project" value="InterPro"/>
</dbReference>
<gene>
    <name evidence="5" type="ORF">FNV43_RR19494</name>
</gene>
<dbReference type="GO" id="GO:0004497">
    <property type="term" value="F:monooxygenase activity"/>
    <property type="evidence" value="ECO:0007669"/>
    <property type="project" value="InterPro"/>
</dbReference>
<keyword evidence="3 4" id="KW-0408">Iron</keyword>
<organism evidence="5 6">
    <name type="scientific">Rhamnella rubrinervis</name>
    <dbReference type="NCBI Taxonomy" id="2594499"/>
    <lineage>
        <taxon>Eukaryota</taxon>
        <taxon>Viridiplantae</taxon>
        <taxon>Streptophyta</taxon>
        <taxon>Embryophyta</taxon>
        <taxon>Tracheophyta</taxon>
        <taxon>Spermatophyta</taxon>
        <taxon>Magnoliopsida</taxon>
        <taxon>eudicotyledons</taxon>
        <taxon>Gunneridae</taxon>
        <taxon>Pentapetalae</taxon>
        <taxon>rosids</taxon>
        <taxon>fabids</taxon>
        <taxon>Rosales</taxon>
        <taxon>Rhamnaceae</taxon>
        <taxon>rhamnoid group</taxon>
        <taxon>Rhamneae</taxon>
        <taxon>Rhamnella</taxon>
    </lineage>
</organism>
<comment type="cofactor">
    <cofactor evidence="4">
        <name>heme</name>
        <dbReference type="ChEBI" id="CHEBI:30413"/>
    </cofactor>
</comment>
<comment type="caution">
    <text evidence="5">The sequence shown here is derived from an EMBL/GenBank/DDBJ whole genome shotgun (WGS) entry which is preliminary data.</text>
</comment>
<dbReference type="PRINTS" id="PR00463">
    <property type="entry name" value="EP450I"/>
</dbReference>
<evidence type="ECO:0000256" key="4">
    <source>
        <dbReference type="PIRSR" id="PIRSR602401-1"/>
    </source>
</evidence>
<dbReference type="InterPro" id="IPR036396">
    <property type="entry name" value="Cyt_P450_sf"/>
</dbReference>
<keyword evidence="6" id="KW-1185">Reference proteome</keyword>
<dbReference type="InterPro" id="IPR001128">
    <property type="entry name" value="Cyt_P450"/>
</dbReference>
<keyword evidence="2 4" id="KW-0479">Metal-binding</keyword>
<dbReference type="PANTHER" id="PTHR47955">
    <property type="entry name" value="CYTOCHROME P450 FAMILY 71 PROTEIN"/>
    <property type="match status" value="1"/>
</dbReference>
<evidence type="ECO:0000256" key="2">
    <source>
        <dbReference type="ARBA" id="ARBA00022723"/>
    </source>
</evidence>
<evidence type="ECO:0000313" key="5">
    <source>
        <dbReference type="EMBL" id="KAF3436745.1"/>
    </source>
</evidence>
<dbReference type="Pfam" id="PF00067">
    <property type="entry name" value="p450"/>
    <property type="match status" value="5"/>
</dbReference>